<organism evidence="1 2">
    <name type="scientific">Gluconobacter morbifer G707</name>
    <dbReference type="NCBI Taxonomy" id="1088869"/>
    <lineage>
        <taxon>Bacteria</taxon>
        <taxon>Pseudomonadati</taxon>
        <taxon>Pseudomonadota</taxon>
        <taxon>Alphaproteobacteria</taxon>
        <taxon>Acetobacterales</taxon>
        <taxon>Acetobacteraceae</taxon>
        <taxon>Gluconobacter</taxon>
    </lineage>
</organism>
<dbReference type="STRING" id="1088869.GMO_19670"/>
<evidence type="ECO:0000313" key="2">
    <source>
        <dbReference type="Proteomes" id="UP000004949"/>
    </source>
</evidence>
<dbReference type="AlphaFoldDB" id="G6XKF1"/>
<evidence type="ECO:0000313" key="1">
    <source>
        <dbReference type="EMBL" id="EHH67747.1"/>
    </source>
</evidence>
<dbReference type="PATRIC" id="fig|1088869.3.peg.1961"/>
<comment type="caution">
    <text evidence="1">The sequence shown here is derived from an EMBL/GenBank/DDBJ whole genome shotgun (WGS) entry which is preliminary data.</text>
</comment>
<keyword evidence="2" id="KW-1185">Reference proteome</keyword>
<dbReference type="EMBL" id="AGQV01000006">
    <property type="protein sequence ID" value="EHH67747.1"/>
    <property type="molecule type" value="Genomic_DNA"/>
</dbReference>
<sequence>MYFLDRTCLRDGRSGVWSRGVGSASVKIGLLDLAGARGVFLWKKIFHTADGQTDHF</sequence>
<protein>
    <submittedName>
        <fullName evidence="1">Uncharacterized protein</fullName>
    </submittedName>
</protein>
<dbReference type="Proteomes" id="UP000004949">
    <property type="component" value="Unassembled WGS sequence"/>
</dbReference>
<gene>
    <name evidence="1" type="ORF">GMO_19670</name>
</gene>
<accession>G6XKF1</accession>
<reference evidence="1 2" key="1">
    <citation type="submission" date="2011-10" db="EMBL/GenBank/DDBJ databases">
        <title>Genome sequence of Gluconobacter morbifer G707, isolated from Drosophila gut.</title>
        <authorList>
            <person name="Lee W.-J."/>
            <person name="Kim E.-K."/>
        </authorList>
    </citation>
    <scope>NUCLEOTIDE SEQUENCE [LARGE SCALE GENOMIC DNA]</scope>
    <source>
        <strain evidence="1 2">G707</strain>
    </source>
</reference>
<proteinExistence type="predicted"/>
<name>G6XKF1_9PROT</name>